<evidence type="ECO:0000313" key="3">
    <source>
        <dbReference type="Proteomes" id="UP000314294"/>
    </source>
</evidence>
<name>A0A4Z2G455_9TELE</name>
<evidence type="ECO:0000256" key="1">
    <source>
        <dbReference type="SAM" id="Phobius"/>
    </source>
</evidence>
<accession>A0A4Z2G455</accession>
<feature type="transmembrane region" description="Helical" evidence="1">
    <location>
        <begin position="36"/>
        <end position="55"/>
    </location>
</feature>
<protein>
    <submittedName>
        <fullName evidence="2">Claudin-like protein ZF-A89</fullName>
    </submittedName>
</protein>
<comment type="caution">
    <text evidence="2">The sequence shown here is derived from an EMBL/GenBank/DDBJ whole genome shotgun (WGS) entry which is preliminary data.</text>
</comment>
<gene>
    <name evidence="2" type="primary">cldnd_2</name>
    <name evidence="2" type="ORF">EYF80_041499</name>
</gene>
<keyword evidence="1" id="KW-0812">Transmembrane</keyword>
<organism evidence="2 3">
    <name type="scientific">Liparis tanakae</name>
    <name type="common">Tanaka's snailfish</name>
    <dbReference type="NCBI Taxonomy" id="230148"/>
    <lineage>
        <taxon>Eukaryota</taxon>
        <taxon>Metazoa</taxon>
        <taxon>Chordata</taxon>
        <taxon>Craniata</taxon>
        <taxon>Vertebrata</taxon>
        <taxon>Euteleostomi</taxon>
        <taxon>Actinopterygii</taxon>
        <taxon>Neopterygii</taxon>
        <taxon>Teleostei</taxon>
        <taxon>Neoteleostei</taxon>
        <taxon>Acanthomorphata</taxon>
        <taxon>Eupercaria</taxon>
        <taxon>Perciformes</taxon>
        <taxon>Cottioidei</taxon>
        <taxon>Cottales</taxon>
        <taxon>Liparidae</taxon>
        <taxon>Liparis</taxon>
    </lineage>
</organism>
<keyword evidence="1" id="KW-1133">Transmembrane helix</keyword>
<sequence length="68" mass="7499">MQPLSSEVFLPNREALWCPSRALGRRRFNSVAQAKACLMFIGFVGVVIICVLPMWKVSAFIGSNIVTA</sequence>
<proteinExistence type="predicted"/>
<dbReference type="AlphaFoldDB" id="A0A4Z2G455"/>
<keyword evidence="3" id="KW-1185">Reference proteome</keyword>
<keyword evidence="1" id="KW-0472">Membrane</keyword>
<dbReference type="EMBL" id="SRLO01000703">
    <property type="protein sequence ID" value="TNN48289.1"/>
    <property type="molecule type" value="Genomic_DNA"/>
</dbReference>
<dbReference type="Proteomes" id="UP000314294">
    <property type="component" value="Unassembled WGS sequence"/>
</dbReference>
<reference evidence="2 3" key="1">
    <citation type="submission" date="2019-03" db="EMBL/GenBank/DDBJ databases">
        <title>First draft genome of Liparis tanakae, snailfish: a comprehensive survey of snailfish specific genes.</title>
        <authorList>
            <person name="Kim W."/>
            <person name="Song I."/>
            <person name="Jeong J.-H."/>
            <person name="Kim D."/>
            <person name="Kim S."/>
            <person name="Ryu S."/>
            <person name="Song J.Y."/>
            <person name="Lee S.K."/>
        </authorList>
    </citation>
    <scope>NUCLEOTIDE SEQUENCE [LARGE SCALE GENOMIC DNA]</scope>
    <source>
        <tissue evidence="2">Muscle</tissue>
    </source>
</reference>
<evidence type="ECO:0000313" key="2">
    <source>
        <dbReference type="EMBL" id="TNN48289.1"/>
    </source>
</evidence>